<reference evidence="4 5" key="1">
    <citation type="submission" date="2024-10" db="EMBL/GenBank/DDBJ databases">
        <title>The Natural Products Discovery Center: Release of the First 8490 Sequenced Strains for Exploring Actinobacteria Biosynthetic Diversity.</title>
        <authorList>
            <person name="Kalkreuter E."/>
            <person name="Kautsar S.A."/>
            <person name="Yang D."/>
            <person name="Bader C.D."/>
            <person name="Teijaro C.N."/>
            <person name="Fluegel L."/>
            <person name="Davis C.M."/>
            <person name="Simpson J.R."/>
            <person name="Lauterbach L."/>
            <person name="Steele A.D."/>
            <person name="Gui C."/>
            <person name="Meng S."/>
            <person name="Li G."/>
            <person name="Viehrig K."/>
            <person name="Ye F."/>
            <person name="Su P."/>
            <person name="Kiefer A.F."/>
            <person name="Nichols A."/>
            <person name="Cepeda A.J."/>
            <person name="Yan W."/>
            <person name="Fan B."/>
            <person name="Jiang Y."/>
            <person name="Adhikari A."/>
            <person name="Zheng C.-J."/>
            <person name="Schuster L."/>
            <person name="Cowan T.M."/>
            <person name="Smanski M.J."/>
            <person name="Chevrette M.G."/>
            <person name="De Carvalho L.P.S."/>
            <person name="Shen B."/>
        </authorList>
    </citation>
    <scope>NUCLEOTIDE SEQUENCE [LARGE SCALE GENOMIC DNA]</scope>
    <source>
        <strain evidence="4 5">NPDC087045</strain>
    </source>
</reference>
<dbReference type="Pfam" id="PF12833">
    <property type="entry name" value="HTH_18"/>
    <property type="match status" value="1"/>
</dbReference>
<dbReference type="Gene3D" id="3.40.50.880">
    <property type="match status" value="1"/>
</dbReference>
<dbReference type="InterPro" id="IPR002818">
    <property type="entry name" value="DJ-1/PfpI"/>
</dbReference>
<name>A0ABW8EZ20_9BURK</name>
<evidence type="ECO:0000256" key="1">
    <source>
        <dbReference type="ARBA" id="ARBA00023015"/>
    </source>
</evidence>
<dbReference type="PANTHER" id="PTHR43130">
    <property type="entry name" value="ARAC-FAMILY TRANSCRIPTIONAL REGULATOR"/>
    <property type="match status" value="1"/>
</dbReference>
<protein>
    <submittedName>
        <fullName evidence="4">GlxA family transcriptional regulator</fullName>
    </submittedName>
</protein>
<keyword evidence="5" id="KW-1185">Reference proteome</keyword>
<evidence type="ECO:0000259" key="3">
    <source>
        <dbReference type="PROSITE" id="PS01124"/>
    </source>
</evidence>
<evidence type="ECO:0000256" key="2">
    <source>
        <dbReference type="ARBA" id="ARBA00023163"/>
    </source>
</evidence>
<dbReference type="Gene3D" id="1.10.10.60">
    <property type="entry name" value="Homeodomain-like"/>
    <property type="match status" value="1"/>
</dbReference>
<feature type="domain" description="HTH araC/xylS-type" evidence="3">
    <location>
        <begin position="233"/>
        <end position="331"/>
    </location>
</feature>
<dbReference type="PANTHER" id="PTHR43130:SF3">
    <property type="entry name" value="HTH-TYPE TRANSCRIPTIONAL REGULATOR RV1931C"/>
    <property type="match status" value="1"/>
</dbReference>
<accession>A0ABW8EZ20</accession>
<dbReference type="Proteomes" id="UP001617427">
    <property type="component" value="Unassembled WGS sequence"/>
</dbReference>
<dbReference type="SUPFAM" id="SSF46689">
    <property type="entry name" value="Homeodomain-like"/>
    <property type="match status" value="2"/>
</dbReference>
<dbReference type="RefSeq" id="WP_402699899.1">
    <property type="nucleotide sequence ID" value="NZ_JBIUZV010000004.1"/>
</dbReference>
<dbReference type="PROSITE" id="PS01124">
    <property type="entry name" value="HTH_ARAC_FAMILY_2"/>
    <property type="match status" value="1"/>
</dbReference>
<sequence length="336" mass="36140">MTEKPDFLPSASRRNPPRQIVFIAFDGAEPLDLTGPIGVFSRAEEQVPGTYDIRVASIDGAPIKTRSPLTLGGIEPLSGIAGNIDTLLVAGGNEQAVRRAATDPTLVAWLATHAKSARRVGSICTGAFVLGAAGLLDGRAVTTHWAAISALKEYFPQAQVEPDAIYRIDGRICTSAGVTAGIDLALALVKGDLGHAVAAAIARDLVLFLHRPGGQRQFSSTLEAQAAESDLFSELLVWMLEHPQADLSVPALADRAAMSPRNFARRFLQEVGKTPARHVLQIRLDHACRHLEKTAWTIDRVAERSGLKTADTMHRVFRQELGLTPSEYRSRFAAGS</sequence>
<dbReference type="EMBL" id="JBIUZV010000004">
    <property type="protein sequence ID" value="MFJ3046007.1"/>
    <property type="molecule type" value="Genomic_DNA"/>
</dbReference>
<proteinExistence type="predicted"/>
<evidence type="ECO:0000313" key="4">
    <source>
        <dbReference type="EMBL" id="MFJ3046007.1"/>
    </source>
</evidence>
<dbReference type="InterPro" id="IPR009057">
    <property type="entry name" value="Homeodomain-like_sf"/>
</dbReference>
<dbReference type="SUPFAM" id="SSF52317">
    <property type="entry name" value="Class I glutamine amidotransferase-like"/>
    <property type="match status" value="1"/>
</dbReference>
<comment type="caution">
    <text evidence="4">The sequence shown here is derived from an EMBL/GenBank/DDBJ whole genome shotgun (WGS) entry which is preliminary data.</text>
</comment>
<organism evidence="4 5">
    <name type="scientific">Herbaspirillum chlorophenolicum</name>
    <dbReference type="NCBI Taxonomy" id="211589"/>
    <lineage>
        <taxon>Bacteria</taxon>
        <taxon>Pseudomonadati</taxon>
        <taxon>Pseudomonadota</taxon>
        <taxon>Betaproteobacteria</taxon>
        <taxon>Burkholderiales</taxon>
        <taxon>Oxalobacteraceae</taxon>
        <taxon>Herbaspirillum</taxon>
    </lineage>
</organism>
<dbReference type="InterPro" id="IPR052158">
    <property type="entry name" value="INH-QAR"/>
</dbReference>
<gene>
    <name evidence="4" type="ORF">ACIPEN_09260</name>
</gene>
<keyword evidence="1" id="KW-0805">Transcription regulation</keyword>
<dbReference type="Pfam" id="PF01965">
    <property type="entry name" value="DJ-1_PfpI"/>
    <property type="match status" value="1"/>
</dbReference>
<dbReference type="InterPro" id="IPR029062">
    <property type="entry name" value="Class_I_gatase-like"/>
</dbReference>
<dbReference type="SMART" id="SM00342">
    <property type="entry name" value="HTH_ARAC"/>
    <property type="match status" value="1"/>
</dbReference>
<dbReference type="InterPro" id="IPR018060">
    <property type="entry name" value="HTH_AraC"/>
</dbReference>
<dbReference type="CDD" id="cd03137">
    <property type="entry name" value="GATase1_AraC_1"/>
    <property type="match status" value="1"/>
</dbReference>
<evidence type="ECO:0000313" key="5">
    <source>
        <dbReference type="Proteomes" id="UP001617427"/>
    </source>
</evidence>
<keyword evidence="2" id="KW-0804">Transcription</keyword>